<dbReference type="PANTHER" id="PTHR35936:SF17">
    <property type="entry name" value="ARGININE-BINDING EXTRACELLULAR PROTEIN ARTP"/>
    <property type="match status" value="1"/>
</dbReference>
<evidence type="ECO:0000313" key="5">
    <source>
        <dbReference type="Proteomes" id="UP001549076"/>
    </source>
</evidence>
<name>A0ABV2N5F4_9HYPH</name>
<dbReference type="InterPro" id="IPR001638">
    <property type="entry name" value="Solute-binding_3/MltF_N"/>
</dbReference>
<proteinExistence type="predicted"/>
<dbReference type="Gene3D" id="3.40.190.10">
    <property type="entry name" value="Periplasmic binding protein-like II"/>
    <property type="match status" value="2"/>
</dbReference>
<feature type="domain" description="Solute-binding protein family 3/N-terminal" evidence="3">
    <location>
        <begin position="39"/>
        <end position="269"/>
    </location>
</feature>
<feature type="signal peptide" evidence="2">
    <location>
        <begin position="1"/>
        <end position="25"/>
    </location>
</feature>
<comment type="caution">
    <text evidence="4">The sequence shown here is derived from an EMBL/GenBank/DDBJ whole genome shotgun (WGS) entry which is preliminary data.</text>
</comment>
<sequence length="281" mass="30313">MSKRHAFLKALTLATAIALPAVAGAEDIAVPEALKAKGHLVVGIESSYPPMAYRDTKTNERVGLNIDLVTAIGKKLDVEVQWEEMGFEQLMTSVETGRIDMIGAAISDLPRRREKMTFVDYLVTGAQPFTLKANAETLKTNLDLCGKRVGAPSFTSYFPEAKKWSEKNCVAAGKPAITVNGTNGATATRLDLKQGRLDAGVLGPEFVVHLMRDEPDTYALVGEPLLTSLFGLAFKKDDTATRDAVAKAIDALIADGSYTEILKKHGLEKWAMASTKIDAGE</sequence>
<evidence type="ECO:0000259" key="3">
    <source>
        <dbReference type="SMART" id="SM00062"/>
    </source>
</evidence>
<dbReference type="PANTHER" id="PTHR35936">
    <property type="entry name" value="MEMBRANE-BOUND LYTIC MUREIN TRANSGLYCOSYLASE F"/>
    <property type="match status" value="1"/>
</dbReference>
<reference evidence="4 5" key="1">
    <citation type="submission" date="2024-06" db="EMBL/GenBank/DDBJ databases">
        <title>Genomic Encyclopedia of Type Strains, Phase IV (KMG-IV): sequencing the most valuable type-strain genomes for metagenomic binning, comparative biology and taxonomic classification.</title>
        <authorList>
            <person name="Goeker M."/>
        </authorList>
    </citation>
    <scope>NUCLEOTIDE SEQUENCE [LARGE SCALE GENOMIC DNA]</scope>
    <source>
        <strain evidence="4 5">DSM 27865</strain>
    </source>
</reference>
<dbReference type="RefSeq" id="WP_354198442.1">
    <property type="nucleotide sequence ID" value="NZ_JBEPML010000020.1"/>
</dbReference>
<evidence type="ECO:0000256" key="1">
    <source>
        <dbReference type="ARBA" id="ARBA00022729"/>
    </source>
</evidence>
<dbReference type="Pfam" id="PF00497">
    <property type="entry name" value="SBP_bac_3"/>
    <property type="match status" value="1"/>
</dbReference>
<accession>A0ABV2N5F4</accession>
<dbReference type="CDD" id="cd01004">
    <property type="entry name" value="PBP2_MidA_like"/>
    <property type="match status" value="1"/>
</dbReference>
<protein>
    <submittedName>
        <fullName evidence="4">Polar amino acid transport system substrate-binding protein</fullName>
    </submittedName>
</protein>
<dbReference type="Proteomes" id="UP001549076">
    <property type="component" value="Unassembled WGS sequence"/>
</dbReference>
<keyword evidence="5" id="KW-1185">Reference proteome</keyword>
<keyword evidence="1 2" id="KW-0732">Signal</keyword>
<organism evidence="4 5">
    <name type="scientific">Aquamicrobium terrae</name>
    <dbReference type="NCBI Taxonomy" id="1324945"/>
    <lineage>
        <taxon>Bacteria</taxon>
        <taxon>Pseudomonadati</taxon>
        <taxon>Pseudomonadota</taxon>
        <taxon>Alphaproteobacteria</taxon>
        <taxon>Hyphomicrobiales</taxon>
        <taxon>Phyllobacteriaceae</taxon>
        <taxon>Aquamicrobium</taxon>
    </lineage>
</organism>
<dbReference type="SUPFAM" id="SSF53850">
    <property type="entry name" value="Periplasmic binding protein-like II"/>
    <property type="match status" value="1"/>
</dbReference>
<dbReference type="EMBL" id="JBEPML010000020">
    <property type="protein sequence ID" value="MET3794046.1"/>
    <property type="molecule type" value="Genomic_DNA"/>
</dbReference>
<evidence type="ECO:0000313" key="4">
    <source>
        <dbReference type="EMBL" id="MET3794046.1"/>
    </source>
</evidence>
<gene>
    <name evidence="4" type="ORF">ABID37_004286</name>
</gene>
<evidence type="ECO:0000256" key="2">
    <source>
        <dbReference type="SAM" id="SignalP"/>
    </source>
</evidence>
<feature type="chain" id="PRO_5045060088" evidence="2">
    <location>
        <begin position="26"/>
        <end position="281"/>
    </location>
</feature>
<dbReference type="SMART" id="SM00062">
    <property type="entry name" value="PBPb"/>
    <property type="match status" value="1"/>
</dbReference>